<gene>
    <name evidence="2" type="ORF">I6I72_05965</name>
</gene>
<reference evidence="2 3" key="1">
    <citation type="submission" date="2021-01" db="EMBL/GenBank/DDBJ databases">
        <title>FDA dAtabase for Regulatory Grade micrObial Sequences (FDA-ARGOS): Supporting development and validation of Infectious Disease Dx tests.</title>
        <authorList>
            <person name="Sproer C."/>
            <person name="Gronow S."/>
            <person name="Severitt S."/>
            <person name="Schroder I."/>
            <person name="Tallon L."/>
            <person name="Sadzewicz L."/>
            <person name="Zhao X."/>
            <person name="Boylan J."/>
            <person name="Ott S."/>
            <person name="Bowen H."/>
            <person name="Vavikolanu K."/>
            <person name="Mehta A."/>
            <person name="Aluvathingal J."/>
            <person name="Nadendla S."/>
            <person name="Lowell S."/>
            <person name="Myers T."/>
            <person name="Yan Y."/>
            <person name="Sichtig H."/>
        </authorList>
    </citation>
    <scope>NUCLEOTIDE SEQUENCE [LARGE SCALE GENOMIC DNA]</scope>
    <source>
        <strain evidence="2 3">FDAARGOS_1115</strain>
    </source>
</reference>
<name>A0ABX7DI98_CORST</name>
<dbReference type="RefSeq" id="WP_152908298.1">
    <property type="nucleotide sequence ID" value="NZ_CP021252.1"/>
</dbReference>
<dbReference type="EMBL" id="CP068158">
    <property type="protein sequence ID" value="QQU78051.1"/>
    <property type="molecule type" value="Genomic_DNA"/>
</dbReference>
<proteinExistence type="predicted"/>
<evidence type="ECO:0000256" key="1">
    <source>
        <dbReference type="SAM" id="MobiDB-lite"/>
    </source>
</evidence>
<evidence type="ECO:0000313" key="2">
    <source>
        <dbReference type="EMBL" id="QQU78051.1"/>
    </source>
</evidence>
<feature type="compositionally biased region" description="Polar residues" evidence="1">
    <location>
        <begin position="165"/>
        <end position="176"/>
    </location>
</feature>
<feature type="region of interest" description="Disordered" evidence="1">
    <location>
        <begin position="165"/>
        <end position="187"/>
    </location>
</feature>
<dbReference type="GeneID" id="72411527"/>
<sequence>MINPAWLVQLVGLRTTDKVTHPELSDLEMISALVEEGISHIEDSTPRRRVINKRSIDAWAAERKSLFLVSSNPGGVSTGFSPANRSVNHRGIRIEEWLNSTAFSLADFPMNYREDGSILAISRLAREDEHRLISFLGVRGLLSISTQDHYKPSVLELLQRRTLGTKRNSGQTSEANSSRDDTPLGGRTSFRMPTFWTDSALKLCQEEALRSTAIWTSALKELPKMASAVVWEKMNPRLTILQKVAWGMGHVLDFAVTDEHFLKSVIGTPDYSRMRYDSFRNIVTKVPVGFSGHALNGVTGSATRSQEEHHFVMSNSPRIFSELRGGYLISEGIIDEDLLGETFKNPRNVAQESFFIFRSLELELWLKKRA</sequence>
<protein>
    <submittedName>
        <fullName evidence="2">Uncharacterized protein</fullName>
    </submittedName>
</protein>
<accession>A0ABX7DI98</accession>
<evidence type="ECO:0000313" key="3">
    <source>
        <dbReference type="Proteomes" id="UP000595757"/>
    </source>
</evidence>
<keyword evidence="3" id="KW-1185">Reference proteome</keyword>
<organism evidence="2 3">
    <name type="scientific">Corynebacterium striatum</name>
    <dbReference type="NCBI Taxonomy" id="43770"/>
    <lineage>
        <taxon>Bacteria</taxon>
        <taxon>Bacillati</taxon>
        <taxon>Actinomycetota</taxon>
        <taxon>Actinomycetes</taxon>
        <taxon>Mycobacteriales</taxon>
        <taxon>Corynebacteriaceae</taxon>
        <taxon>Corynebacterium</taxon>
    </lineage>
</organism>
<dbReference type="Proteomes" id="UP000595757">
    <property type="component" value="Chromosome"/>
</dbReference>